<protein>
    <submittedName>
        <fullName evidence="4">DUF2927 domain-containing protein</fullName>
    </submittedName>
</protein>
<dbReference type="Proteomes" id="UP001589670">
    <property type="component" value="Unassembled WGS sequence"/>
</dbReference>
<gene>
    <name evidence="4" type="ORF">ACFFU4_06820</name>
</gene>
<organism evidence="4 5">
    <name type="scientific">Roseovarius ramblicola</name>
    <dbReference type="NCBI Taxonomy" id="2022336"/>
    <lineage>
        <taxon>Bacteria</taxon>
        <taxon>Pseudomonadati</taxon>
        <taxon>Pseudomonadota</taxon>
        <taxon>Alphaproteobacteria</taxon>
        <taxon>Rhodobacterales</taxon>
        <taxon>Roseobacteraceae</taxon>
        <taxon>Roseovarius</taxon>
    </lineage>
</organism>
<evidence type="ECO:0000313" key="5">
    <source>
        <dbReference type="Proteomes" id="UP001589670"/>
    </source>
</evidence>
<name>A0ABV5HYH7_9RHOB</name>
<dbReference type="EMBL" id="JBHMEC010000010">
    <property type="protein sequence ID" value="MFB9149463.1"/>
    <property type="molecule type" value="Genomic_DNA"/>
</dbReference>
<dbReference type="Pfam" id="PF11150">
    <property type="entry name" value="DUF2927"/>
    <property type="match status" value="1"/>
</dbReference>
<sequence length="458" mass="50250">MRRAVLPFCLILGACAPAARQPDTASRAAPPHESTLPPMKAFSAPSPLPPQRANRDIMRDFVDLAFQMESGRALERFSRFEGPISVRVTGDAPATLMADLDRVIQRLRSEARIDIRRVGGGIGAANITIEAVSRDDIRRNLPSAACFVVPNVDSLAGYRRARGTRTTDWTRITRREKIAVFVPNDASPQETRDCLHEELAQALGPLNDLYRLSDSVFNDDNVHAVLTGFDMLILRAYYAPELRAGMTRREVERRLPAILSRLNPAGDRIAPRFAGPTPRAWIEAIQTALGPGTRASRRRAAARDAMRIARAEGWTDHRRAFSHFALGRLAQVEDPAFARAQFMMADRFYRTVPGTGLHRAYVAAQLASHAIALGDGAAALGVLEPQVAVAERFENAALVATLKMLRAEALELENRVAEAQAVRLDSLGWARYGYGADRAVQARLREVGALSPLRGPDG</sequence>
<accession>A0ABV5HYH7</accession>
<dbReference type="InterPro" id="IPR021323">
    <property type="entry name" value="DUF2927"/>
</dbReference>
<evidence type="ECO:0000313" key="4">
    <source>
        <dbReference type="EMBL" id="MFB9149463.1"/>
    </source>
</evidence>
<evidence type="ECO:0000256" key="1">
    <source>
        <dbReference type="SAM" id="Coils"/>
    </source>
</evidence>
<dbReference type="PROSITE" id="PS51257">
    <property type="entry name" value="PROKAR_LIPOPROTEIN"/>
    <property type="match status" value="1"/>
</dbReference>
<evidence type="ECO:0000256" key="3">
    <source>
        <dbReference type="SAM" id="SignalP"/>
    </source>
</evidence>
<feature type="coiled-coil region" evidence="1">
    <location>
        <begin position="395"/>
        <end position="427"/>
    </location>
</feature>
<proteinExistence type="predicted"/>
<keyword evidence="5" id="KW-1185">Reference proteome</keyword>
<reference evidence="4 5" key="1">
    <citation type="submission" date="2024-09" db="EMBL/GenBank/DDBJ databases">
        <authorList>
            <person name="Sun Q."/>
            <person name="Mori K."/>
        </authorList>
    </citation>
    <scope>NUCLEOTIDE SEQUENCE [LARGE SCALE GENOMIC DNA]</scope>
    <source>
        <strain evidence="4 5">CECT 9424</strain>
    </source>
</reference>
<feature type="region of interest" description="Disordered" evidence="2">
    <location>
        <begin position="20"/>
        <end position="49"/>
    </location>
</feature>
<feature type="chain" id="PRO_5045533354" evidence="3">
    <location>
        <begin position="19"/>
        <end position="458"/>
    </location>
</feature>
<keyword evidence="1" id="KW-0175">Coiled coil</keyword>
<dbReference type="RefSeq" id="WP_377068395.1">
    <property type="nucleotide sequence ID" value="NZ_JBHMEC010000010.1"/>
</dbReference>
<evidence type="ECO:0000256" key="2">
    <source>
        <dbReference type="SAM" id="MobiDB-lite"/>
    </source>
</evidence>
<keyword evidence="3" id="KW-0732">Signal</keyword>
<comment type="caution">
    <text evidence="4">The sequence shown here is derived from an EMBL/GenBank/DDBJ whole genome shotgun (WGS) entry which is preliminary data.</text>
</comment>
<feature type="signal peptide" evidence="3">
    <location>
        <begin position="1"/>
        <end position="18"/>
    </location>
</feature>